<evidence type="ECO:0000256" key="1">
    <source>
        <dbReference type="SAM" id="MobiDB-lite"/>
    </source>
</evidence>
<reference evidence="2" key="1">
    <citation type="submission" date="2023-11" db="EMBL/GenBank/DDBJ databases">
        <title>Genome assemblies of two species of porcelain crab, Petrolisthes cinctipes and Petrolisthes manimaculis (Anomura: Porcellanidae).</title>
        <authorList>
            <person name="Angst P."/>
        </authorList>
    </citation>
    <scope>NUCLEOTIDE SEQUENCE</scope>
    <source>
        <strain evidence="2">PB745_02</strain>
        <tissue evidence="2">Gill</tissue>
    </source>
</reference>
<proteinExistence type="predicted"/>
<feature type="region of interest" description="Disordered" evidence="1">
    <location>
        <begin position="24"/>
        <end position="49"/>
    </location>
</feature>
<dbReference type="AlphaFoldDB" id="A0AAE1QAJ9"/>
<dbReference type="Proteomes" id="UP001292094">
    <property type="component" value="Unassembled WGS sequence"/>
</dbReference>
<keyword evidence="3" id="KW-1185">Reference proteome</keyword>
<evidence type="ECO:0000313" key="3">
    <source>
        <dbReference type="Proteomes" id="UP001292094"/>
    </source>
</evidence>
<organism evidence="2 3">
    <name type="scientific">Petrolisthes manimaculis</name>
    <dbReference type="NCBI Taxonomy" id="1843537"/>
    <lineage>
        <taxon>Eukaryota</taxon>
        <taxon>Metazoa</taxon>
        <taxon>Ecdysozoa</taxon>
        <taxon>Arthropoda</taxon>
        <taxon>Crustacea</taxon>
        <taxon>Multicrustacea</taxon>
        <taxon>Malacostraca</taxon>
        <taxon>Eumalacostraca</taxon>
        <taxon>Eucarida</taxon>
        <taxon>Decapoda</taxon>
        <taxon>Pleocyemata</taxon>
        <taxon>Anomura</taxon>
        <taxon>Galatheoidea</taxon>
        <taxon>Porcellanidae</taxon>
        <taxon>Petrolisthes</taxon>
    </lineage>
</organism>
<name>A0AAE1QAJ9_9EUCA</name>
<gene>
    <name evidence="2" type="ORF">Pmani_006347</name>
</gene>
<feature type="compositionally biased region" description="Basic and acidic residues" evidence="1">
    <location>
        <begin position="24"/>
        <end position="34"/>
    </location>
</feature>
<evidence type="ECO:0000313" key="2">
    <source>
        <dbReference type="EMBL" id="KAK4322949.1"/>
    </source>
</evidence>
<sequence>MLTKGMRGVKKEPNIFIVCEERGRPLGRRRDGERVNSAPGGDNGRTTTNTTITTITTTINTTITTTTVNTIKIKTRRTNNHTLVPATKISDKQAMCTGGLGREEEGVGKQKEKGE</sequence>
<comment type="caution">
    <text evidence="2">The sequence shown here is derived from an EMBL/GenBank/DDBJ whole genome shotgun (WGS) entry which is preliminary data.</text>
</comment>
<feature type="region of interest" description="Disordered" evidence="1">
    <location>
        <begin position="94"/>
        <end position="115"/>
    </location>
</feature>
<feature type="compositionally biased region" description="Basic and acidic residues" evidence="1">
    <location>
        <begin position="101"/>
        <end position="115"/>
    </location>
</feature>
<dbReference type="EMBL" id="JAWZYT010000485">
    <property type="protein sequence ID" value="KAK4322949.1"/>
    <property type="molecule type" value="Genomic_DNA"/>
</dbReference>
<protein>
    <submittedName>
        <fullName evidence="2">Uncharacterized protein</fullName>
    </submittedName>
</protein>
<accession>A0AAE1QAJ9</accession>